<keyword evidence="5" id="KW-1185">Reference proteome</keyword>
<evidence type="ECO:0000313" key="4">
    <source>
        <dbReference type="EnsemblMetazoa" id="XP_008184804.1"/>
    </source>
</evidence>
<proteinExistence type="predicted"/>
<protein>
    <recommendedName>
        <fullName evidence="6">PiggyBac transposable element-derived protein 4-like</fullName>
    </recommendedName>
</protein>
<accession>A0A8R2B7E3</accession>
<dbReference type="RefSeq" id="XP_008184804.1">
    <property type="nucleotide sequence ID" value="XM_008186582.1"/>
</dbReference>
<evidence type="ECO:0000256" key="1">
    <source>
        <dbReference type="SAM" id="MobiDB-lite"/>
    </source>
</evidence>
<evidence type="ECO:0000313" key="5">
    <source>
        <dbReference type="Proteomes" id="UP000007819"/>
    </source>
</evidence>
<dbReference type="InterPro" id="IPR029526">
    <property type="entry name" value="PGBD"/>
</dbReference>
<dbReference type="Pfam" id="PF13843">
    <property type="entry name" value="DDE_Tnp_1_7"/>
    <property type="match status" value="1"/>
</dbReference>
<evidence type="ECO:0000259" key="2">
    <source>
        <dbReference type="Pfam" id="PF13842"/>
    </source>
</evidence>
<dbReference type="Proteomes" id="UP000007819">
    <property type="component" value="Chromosome A1"/>
</dbReference>
<dbReference type="PANTHER" id="PTHR46599">
    <property type="entry name" value="PIGGYBAC TRANSPOSABLE ELEMENT-DERIVED PROTEIN 4"/>
    <property type="match status" value="1"/>
</dbReference>
<dbReference type="Pfam" id="PF13842">
    <property type="entry name" value="zf-Tnp_2"/>
    <property type="match status" value="1"/>
</dbReference>
<sequence length="503" mass="58703">MDPAAINELLYASSDDESFIEYDDSSDEYFPGDTEEREVSDDSNCSSDSEDYNISDDWETNRNEEPQFIPFTGNPGLLSHVLDDEPYSLTPKSNLSTWYNTDVVELKKFLGLTIVMGYLKFPTLRTYWSQNEIDNHPIFGKTMSRHRYETILRCLCFYQPNLVDHSDRLHKISNVTNHIINNIRTKYYPNENLSLDESMLLWRGRLSFRQYIPSKAHKYGIKFYELCTKDGFILDILIYKGKGTVEDSRGVTFGIVAKLMEPYLGKGHTVYMDNFYNSVPLAQFLFENQTKVVGTLRKNRKDNPKDTLNAKLGKGEVAHVQKGNIHVIKYNDKRDVCMISTKQKMDFVEFTDRFGRKKMKPNIIVDYNNNMSGIDRADQMISYYPTPRKCLRWYIKVFFHLMDMCLWNGNLLYNKHVKNMAHLEFRKCVASCLIGISYNQRVVHNKPSQKTHNLMKVNIRKRCRVCHQNKLRKNTAFVCDTCKDDKGNTIGLCPDPCFKIYHL</sequence>
<evidence type="ECO:0008006" key="6">
    <source>
        <dbReference type="Google" id="ProtNLM"/>
    </source>
</evidence>
<feature type="domain" description="PiggyBac transposable element-derived protein 4 C-terminal zinc-finger" evidence="2">
    <location>
        <begin position="451"/>
        <end position="503"/>
    </location>
</feature>
<dbReference type="AlphaFoldDB" id="A0A8R2B7E3"/>
<reference evidence="4" key="2">
    <citation type="submission" date="2022-06" db="UniProtKB">
        <authorList>
            <consortium name="EnsemblMetazoa"/>
        </authorList>
    </citation>
    <scope>IDENTIFICATION</scope>
</reference>
<dbReference type="EnsemblMetazoa" id="XM_008186582.1">
    <property type="protein sequence ID" value="XP_008184804.1"/>
    <property type="gene ID" value="LOC103309900"/>
</dbReference>
<feature type="compositionally biased region" description="Acidic residues" evidence="1">
    <location>
        <begin position="48"/>
        <end position="58"/>
    </location>
</feature>
<dbReference type="KEGG" id="api:103309900"/>
<organism evidence="4 5">
    <name type="scientific">Acyrthosiphon pisum</name>
    <name type="common">Pea aphid</name>
    <dbReference type="NCBI Taxonomy" id="7029"/>
    <lineage>
        <taxon>Eukaryota</taxon>
        <taxon>Metazoa</taxon>
        <taxon>Ecdysozoa</taxon>
        <taxon>Arthropoda</taxon>
        <taxon>Hexapoda</taxon>
        <taxon>Insecta</taxon>
        <taxon>Pterygota</taxon>
        <taxon>Neoptera</taxon>
        <taxon>Paraneoptera</taxon>
        <taxon>Hemiptera</taxon>
        <taxon>Sternorrhyncha</taxon>
        <taxon>Aphidomorpha</taxon>
        <taxon>Aphidoidea</taxon>
        <taxon>Aphididae</taxon>
        <taxon>Macrosiphini</taxon>
        <taxon>Acyrthosiphon</taxon>
    </lineage>
</organism>
<dbReference type="GeneID" id="103309900"/>
<name>A0A8R2B7E3_ACYPI</name>
<reference evidence="5" key="1">
    <citation type="submission" date="2010-06" db="EMBL/GenBank/DDBJ databases">
        <authorList>
            <person name="Jiang H."/>
            <person name="Abraham K."/>
            <person name="Ali S."/>
            <person name="Alsbrooks S.L."/>
            <person name="Anim B.N."/>
            <person name="Anosike U.S."/>
            <person name="Attaway T."/>
            <person name="Bandaranaike D.P."/>
            <person name="Battles P.K."/>
            <person name="Bell S.N."/>
            <person name="Bell A.V."/>
            <person name="Beltran B."/>
            <person name="Bickham C."/>
            <person name="Bustamante Y."/>
            <person name="Caleb T."/>
            <person name="Canada A."/>
            <person name="Cardenas V."/>
            <person name="Carter K."/>
            <person name="Chacko J."/>
            <person name="Chandrabose M.N."/>
            <person name="Chavez D."/>
            <person name="Chavez A."/>
            <person name="Chen L."/>
            <person name="Chu H.-S."/>
            <person name="Claassen K.J."/>
            <person name="Cockrell R."/>
            <person name="Collins M."/>
            <person name="Cooper J.A."/>
            <person name="Cree A."/>
            <person name="Curry S.M."/>
            <person name="Da Y."/>
            <person name="Dao M.D."/>
            <person name="Das B."/>
            <person name="Davila M.-L."/>
            <person name="Davy-Carroll L."/>
            <person name="Denson S."/>
            <person name="Dinh H."/>
            <person name="Ebong V.E."/>
            <person name="Edwards J.R."/>
            <person name="Egan A."/>
            <person name="El-Daye J."/>
            <person name="Escobedo L."/>
            <person name="Fernandez S."/>
            <person name="Fernando P.R."/>
            <person name="Flagg N."/>
            <person name="Forbes L.D."/>
            <person name="Fowler R.G."/>
            <person name="Fu Q."/>
            <person name="Gabisi R.A."/>
            <person name="Ganer J."/>
            <person name="Garbino Pronczuk A."/>
            <person name="Garcia R.M."/>
            <person name="Garner T."/>
            <person name="Garrett T.E."/>
            <person name="Gonzalez D.A."/>
            <person name="Hamid H."/>
            <person name="Hawkins E.S."/>
            <person name="Hirani K."/>
            <person name="Hogues M.E."/>
            <person name="Hollins B."/>
            <person name="Hsiao C.-H."/>
            <person name="Jabil R."/>
            <person name="James M.L."/>
            <person name="Jhangiani S.N."/>
            <person name="Johnson B."/>
            <person name="Johnson Q."/>
            <person name="Joshi V."/>
            <person name="Kalu J.B."/>
            <person name="Kam C."/>
            <person name="Kashfia A."/>
            <person name="Keebler J."/>
            <person name="Kisamo H."/>
            <person name="Kovar C.L."/>
            <person name="Lago L.A."/>
            <person name="Lai C.-Y."/>
            <person name="Laidlaw J."/>
            <person name="Lara F."/>
            <person name="Le T.-K."/>
            <person name="Lee S.L."/>
            <person name="Legall F.H."/>
            <person name="Lemon S.J."/>
            <person name="Lewis L.R."/>
            <person name="Li B."/>
            <person name="Liu Y."/>
            <person name="Liu Y.-S."/>
            <person name="Lopez J."/>
            <person name="Lozado R.J."/>
            <person name="Lu J."/>
            <person name="Madu R.C."/>
            <person name="Maheshwari M."/>
            <person name="Maheshwari R."/>
            <person name="Malloy K."/>
            <person name="Martinez E."/>
            <person name="Mathew T."/>
            <person name="Mercado I.C."/>
            <person name="Mercado C."/>
            <person name="Meyer B."/>
            <person name="Montgomery K."/>
            <person name="Morgan M.B."/>
            <person name="Munidasa M."/>
            <person name="Nazareth L.V."/>
            <person name="Nelson J."/>
            <person name="Ng B.M."/>
            <person name="Nguyen N.B."/>
            <person name="Nguyen P.Q."/>
            <person name="Nguyen T."/>
            <person name="Obregon M."/>
            <person name="Okwuonu G.O."/>
            <person name="Onwere C.G."/>
            <person name="Orozco G."/>
            <person name="Parra A."/>
            <person name="Patel S."/>
            <person name="Patil S."/>
            <person name="Perez A."/>
            <person name="Perez Y."/>
            <person name="Pham C."/>
            <person name="Primus E.L."/>
            <person name="Pu L.-L."/>
            <person name="Puazo M."/>
            <person name="Qin X."/>
            <person name="Quiroz J.B."/>
            <person name="Reese J."/>
            <person name="Richards S."/>
            <person name="Rives C.M."/>
            <person name="Robberts R."/>
            <person name="Ruiz S.J."/>
            <person name="Ruiz M.J."/>
            <person name="Santibanez J."/>
            <person name="Schneider B.W."/>
            <person name="Sisson I."/>
            <person name="Smith M."/>
            <person name="Sodergren E."/>
            <person name="Song X.-Z."/>
            <person name="Song B.B."/>
            <person name="Summersgill H."/>
            <person name="Thelus R."/>
            <person name="Thornton R.D."/>
            <person name="Trejos Z.Y."/>
            <person name="Usmani K."/>
            <person name="Vattathil S."/>
            <person name="Villasana D."/>
            <person name="Walker D.L."/>
            <person name="Wang S."/>
            <person name="Wang K."/>
            <person name="White C.S."/>
            <person name="Williams A.C."/>
            <person name="Williamson J."/>
            <person name="Wilson K."/>
            <person name="Woghiren I.O."/>
            <person name="Woodworth J.R."/>
            <person name="Worley K.C."/>
            <person name="Wright R.A."/>
            <person name="Wu W."/>
            <person name="Young L."/>
            <person name="Zhang L."/>
            <person name="Zhang J."/>
            <person name="Zhu Y."/>
            <person name="Muzny D.M."/>
            <person name="Weinstock G."/>
            <person name="Gibbs R.A."/>
        </authorList>
    </citation>
    <scope>NUCLEOTIDE SEQUENCE [LARGE SCALE GENOMIC DNA]</scope>
    <source>
        <strain evidence="5">LSR1</strain>
    </source>
</reference>
<dbReference type="OrthoDB" id="6600397at2759"/>
<dbReference type="PANTHER" id="PTHR46599:SF3">
    <property type="entry name" value="PIGGYBAC TRANSPOSABLE ELEMENT-DERIVED PROTEIN 4"/>
    <property type="match status" value="1"/>
</dbReference>
<feature type="region of interest" description="Disordered" evidence="1">
    <location>
        <begin position="22"/>
        <end position="58"/>
    </location>
</feature>
<feature type="domain" description="PiggyBac transposable element-derived protein" evidence="3">
    <location>
        <begin position="96"/>
        <end position="409"/>
    </location>
</feature>
<dbReference type="InterPro" id="IPR032718">
    <property type="entry name" value="PGBD4_Znf_C"/>
</dbReference>
<evidence type="ECO:0000259" key="3">
    <source>
        <dbReference type="Pfam" id="PF13843"/>
    </source>
</evidence>